<dbReference type="Pfam" id="PF00392">
    <property type="entry name" value="GntR"/>
    <property type="match status" value="1"/>
</dbReference>
<evidence type="ECO:0000259" key="4">
    <source>
        <dbReference type="PROSITE" id="PS50949"/>
    </source>
</evidence>
<evidence type="ECO:0000256" key="3">
    <source>
        <dbReference type="ARBA" id="ARBA00023163"/>
    </source>
</evidence>
<dbReference type="InterPro" id="IPR011711">
    <property type="entry name" value="GntR_C"/>
</dbReference>
<evidence type="ECO:0000313" key="5">
    <source>
        <dbReference type="EMBL" id="MCI3245734.1"/>
    </source>
</evidence>
<evidence type="ECO:0000256" key="2">
    <source>
        <dbReference type="ARBA" id="ARBA00023125"/>
    </source>
</evidence>
<keyword evidence="2" id="KW-0238">DNA-binding</keyword>
<name>A0ABS9XUJ8_9ACTN</name>
<keyword evidence="1" id="KW-0805">Transcription regulation</keyword>
<keyword evidence="6" id="KW-1185">Reference proteome</keyword>
<gene>
    <name evidence="5" type="ORF">MQN93_39125</name>
</gene>
<comment type="caution">
    <text evidence="5">The sequence shown here is derived from an EMBL/GenBank/DDBJ whole genome shotgun (WGS) entry which is preliminary data.</text>
</comment>
<dbReference type="InterPro" id="IPR000524">
    <property type="entry name" value="Tscrpt_reg_HTH_GntR"/>
</dbReference>
<proteinExistence type="predicted"/>
<dbReference type="InterPro" id="IPR036390">
    <property type="entry name" value="WH_DNA-bd_sf"/>
</dbReference>
<dbReference type="Gene3D" id="1.10.10.10">
    <property type="entry name" value="Winged helix-like DNA-binding domain superfamily/Winged helix DNA-binding domain"/>
    <property type="match status" value="1"/>
</dbReference>
<sequence length="230" mass="25860">MSTTQDRPAGSPVSMSHVMYDRLQALIMSSDIAPGERLTVEALAREFDVSPTPIREALSRLEADGLVRKTHLRGFHAAPQLTEVEFEAMFEVRALLEPFAAGRTARLATTDQVAEIADLDRRMAQVARGVSEDSYREFALLDSRFHALIAEASGNPIVRETFDRMHVHLHLFRLPKDWRIADRALAEHRSIVSAIETRDEILATAAMQSHLAKSLARLKSHFADHRQESR</sequence>
<accession>A0ABS9XUJ8</accession>
<evidence type="ECO:0000313" key="6">
    <source>
        <dbReference type="Proteomes" id="UP001165270"/>
    </source>
</evidence>
<feature type="domain" description="HTH gntR-type" evidence="4">
    <location>
        <begin position="13"/>
        <end position="80"/>
    </location>
</feature>
<protein>
    <submittedName>
        <fullName evidence="5">GntR family transcriptional regulator</fullName>
    </submittedName>
</protein>
<dbReference type="RefSeq" id="WP_242713231.1">
    <property type="nucleotide sequence ID" value="NZ_JALDAX010000024.1"/>
</dbReference>
<dbReference type="SUPFAM" id="SSF48008">
    <property type="entry name" value="GntR ligand-binding domain-like"/>
    <property type="match status" value="1"/>
</dbReference>
<dbReference type="Pfam" id="PF07729">
    <property type="entry name" value="FCD"/>
    <property type="match status" value="1"/>
</dbReference>
<reference evidence="5" key="1">
    <citation type="submission" date="2022-03" db="EMBL/GenBank/DDBJ databases">
        <title>Streptomyces 7R015 and 7R016 isolated from Barleria lupulina in Thailand.</title>
        <authorList>
            <person name="Kanchanasin P."/>
            <person name="Phongsopitanun W."/>
            <person name="Tanasupawat S."/>
        </authorList>
    </citation>
    <scope>NUCLEOTIDE SEQUENCE</scope>
    <source>
        <strain evidence="5">7R016</strain>
    </source>
</reference>
<dbReference type="CDD" id="cd07377">
    <property type="entry name" value="WHTH_GntR"/>
    <property type="match status" value="1"/>
</dbReference>
<dbReference type="Proteomes" id="UP001165270">
    <property type="component" value="Unassembled WGS sequence"/>
</dbReference>
<dbReference type="Gene3D" id="1.20.120.530">
    <property type="entry name" value="GntR ligand-binding domain-like"/>
    <property type="match status" value="1"/>
</dbReference>
<dbReference type="SMART" id="SM00345">
    <property type="entry name" value="HTH_GNTR"/>
    <property type="match status" value="1"/>
</dbReference>
<dbReference type="EMBL" id="JALDAX010000024">
    <property type="protein sequence ID" value="MCI3245734.1"/>
    <property type="molecule type" value="Genomic_DNA"/>
</dbReference>
<dbReference type="SUPFAM" id="SSF46785">
    <property type="entry name" value="Winged helix' DNA-binding domain"/>
    <property type="match status" value="1"/>
</dbReference>
<dbReference type="PROSITE" id="PS50949">
    <property type="entry name" value="HTH_GNTR"/>
    <property type="match status" value="1"/>
</dbReference>
<dbReference type="InterPro" id="IPR008920">
    <property type="entry name" value="TF_FadR/GntR_C"/>
</dbReference>
<dbReference type="PANTHER" id="PTHR43537:SF24">
    <property type="entry name" value="GLUCONATE OPERON TRANSCRIPTIONAL REPRESSOR"/>
    <property type="match status" value="1"/>
</dbReference>
<dbReference type="InterPro" id="IPR036388">
    <property type="entry name" value="WH-like_DNA-bd_sf"/>
</dbReference>
<keyword evidence="3" id="KW-0804">Transcription</keyword>
<dbReference type="PANTHER" id="PTHR43537">
    <property type="entry name" value="TRANSCRIPTIONAL REGULATOR, GNTR FAMILY"/>
    <property type="match status" value="1"/>
</dbReference>
<dbReference type="SMART" id="SM00895">
    <property type="entry name" value="FCD"/>
    <property type="match status" value="1"/>
</dbReference>
<evidence type="ECO:0000256" key="1">
    <source>
        <dbReference type="ARBA" id="ARBA00023015"/>
    </source>
</evidence>
<organism evidence="5 6">
    <name type="scientific">Streptomyces spinosisporus</name>
    <dbReference type="NCBI Taxonomy" id="2927582"/>
    <lineage>
        <taxon>Bacteria</taxon>
        <taxon>Bacillati</taxon>
        <taxon>Actinomycetota</taxon>
        <taxon>Actinomycetes</taxon>
        <taxon>Kitasatosporales</taxon>
        <taxon>Streptomycetaceae</taxon>
        <taxon>Streptomyces</taxon>
    </lineage>
</organism>